<evidence type="ECO:0000313" key="3">
    <source>
        <dbReference type="Proteomes" id="UP000813385"/>
    </source>
</evidence>
<reference evidence="2" key="1">
    <citation type="journal article" date="2021" name="Nat. Commun.">
        <title>Genetic determinants of endophytism in the Arabidopsis root mycobiome.</title>
        <authorList>
            <person name="Mesny F."/>
            <person name="Miyauchi S."/>
            <person name="Thiergart T."/>
            <person name="Pickel B."/>
            <person name="Atanasova L."/>
            <person name="Karlsson M."/>
            <person name="Huettel B."/>
            <person name="Barry K.W."/>
            <person name="Haridas S."/>
            <person name="Chen C."/>
            <person name="Bauer D."/>
            <person name="Andreopoulos W."/>
            <person name="Pangilinan J."/>
            <person name="LaButti K."/>
            <person name="Riley R."/>
            <person name="Lipzen A."/>
            <person name="Clum A."/>
            <person name="Drula E."/>
            <person name="Henrissat B."/>
            <person name="Kohler A."/>
            <person name="Grigoriev I.V."/>
            <person name="Martin F.M."/>
            <person name="Hacquard S."/>
        </authorList>
    </citation>
    <scope>NUCLEOTIDE SEQUENCE</scope>
    <source>
        <strain evidence="2">MPI-CAGE-AT-0016</strain>
    </source>
</reference>
<name>A0A8K0X251_9PEZI</name>
<protein>
    <recommendedName>
        <fullName evidence="4">DUF4238 domain-containing protein</fullName>
    </recommendedName>
</protein>
<sequence>MSKSSASSTPVVSQYHHFVPQFLLKQYAHPYGSRTSKKDRRRQGRTPVDKSTKRLYPRDLVLNRVDFRLDDPVVTETLVKSVLGEQDMYRDSNMSESRQQEIEGEFSKIESRAATVFRKITKAFEQRETGLSLTRQDRNLLRKFLFLLKYRGPTFRERFNHESIDDYSADDRHLLIKYMREKKFKRPIDVWLHNLRVLIDLKMDIDRKWMDDLPNRMYPEDAKWVILHCEFSYLAICTPSRPDDDEFILTDNCYHVYEGRSNEVFHPSSGNMESLSWIAFHEFAPISPKVMIVLRSFLLPSAVDDANPAIKDTKQHMWSALVGNVFGRDTTSILSNLPIEKAENSYSQIVDGALRLLPGEAGSASAKHTFLFKFFSIDTEHVNKINGIMFQNASTCTSLVFGTQKSFKETLEWYLAADPQELGKRVTTSPTDPKRSCLEKLAKVLKHLGSTCQPRWEVINRPTSSEKETTKAAVQALTGTVREMPESILRGKETKTMRIYRGIGGSTMSLVDDMKQASRMINLRIKLDVWSAGHDEHLRQDVRKNLWEMYLQLPRRRVWFYLKLWRAFELAASMDSPNPTMMYTEQGAKDPLDVIAKASNIIAPHRMNHLMQTAVMNDLRIKRPPGFRPWSKFSMDDDGRRYALELRGFAFALPAIAA</sequence>
<feature type="region of interest" description="Disordered" evidence="1">
    <location>
        <begin position="30"/>
        <end position="52"/>
    </location>
</feature>
<dbReference type="OrthoDB" id="5340163at2759"/>
<evidence type="ECO:0008006" key="4">
    <source>
        <dbReference type="Google" id="ProtNLM"/>
    </source>
</evidence>
<gene>
    <name evidence="2" type="ORF">B0T11DRAFT_126058</name>
</gene>
<evidence type="ECO:0000256" key="1">
    <source>
        <dbReference type="SAM" id="MobiDB-lite"/>
    </source>
</evidence>
<keyword evidence="3" id="KW-1185">Reference proteome</keyword>
<feature type="compositionally biased region" description="Basic residues" evidence="1">
    <location>
        <begin position="35"/>
        <end position="44"/>
    </location>
</feature>
<dbReference type="InterPro" id="IPR025332">
    <property type="entry name" value="DUF4238"/>
</dbReference>
<evidence type="ECO:0000313" key="2">
    <source>
        <dbReference type="EMBL" id="KAH7354263.1"/>
    </source>
</evidence>
<accession>A0A8K0X251</accession>
<dbReference type="Proteomes" id="UP000813385">
    <property type="component" value="Unassembled WGS sequence"/>
</dbReference>
<comment type="caution">
    <text evidence="2">The sequence shown here is derived from an EMBL/GenBank/DDBJ whole genome shotgun (WGS) entry which is preliminary data.</text>
</comment>
<proteinExistence type="predicted"/>
<dbReference type="EMBL" id="JAGPXD010000005">
    <property type="protein sequence ID" value="KAH7354263.1"/>
    <property type="molecule type" value="Genomic_DNA"/>
</dbReference>
<dbReference type="AlphaFoldDB" id="A0A8K0X251"/>
<dbReference type="Pfam" id="PF14022">
    <property type="entry name" value="DUF4238"/>
    <property type="match status" value="1"/>
</dbReference>
<organism evidence="2 3">
    <name type="scientific">Plectosphaerella cucumerina</name>
    <dbReference type="NCBI Taxonomy" id="40658"/>
    <lineage>
        <taxon>Eukaryota</taxon>
        <taxon>Fungi</taxon>
        <taxon>Dikarya</taxon>
        <taxon>Ascomycota</taxon>
        <taxon>Pezizomycotina</taxon>
        <taxon>Sordariomycetes</taxon>
        <taxon>Hypocreomycetidae</taxon>
        <taxon>Glomerellales</taxon>
        <taxon>Plectosphaerellaceae</taxon>
        <taxon>Plectosphaerella</taxon>
    </lineage>
</organism>